<evidence type="ECO:0000256" key="5">
    <source>
        <dbReference type="ARBA" id="ARBA00022741"/>
    </source>
</evidence>
<accession>A0A916QH83</accession>
<dbReference type="Proteomes" id="UP000654993">
    <property type="component" value="Unassembled WGS sequence"/>
</dbReference>
<dbReference type="InterPro" id="IPR017871">
    <property type="entry name" value="ABC_transporter-like_CS"/>
</dbReference>
<evidence type="ECO:0000256" key="1">
    <source>
        <dbReference type="ARBA" id="ARBA00004651"/>
    </source>
</evidence>
<feature type="transmembrane region" description="Helical" evidence="10">
    <location>
        <begin position="138"/>
        <end position="160"/>
    </location>
</feature>
<dbReference type="PROSITE" id="PS50929">
    <property type="entry name" value="ABC_TM1F"/>
    <property type="match status" value="1"/>
</dbReference>
<sequence>MKEEVQQPTATRGWIRPYVRKQAVRFLAVSLIATLAVACGAALLFTSGYLISRSALQPYNVLMVYVPIVLVRTFGFGRAVIHYVERLISHDMVLRILSAMRVRLYRALEPQAVHIRSRYRTGDILGLLAEDIEQLQNVYLRLALPYTAAVLVYAAGVLILGYMDAAFAVLIALYCGFLLITVPVVTLLASRVIRKKHLKERSLLYQETADSIFGMNDWLLSGRTNHLLERLAQRQAAMADLDRRNRRKEWRAEWIMQCIGGGAVLLMAVWAGSMSTSGQFAPEWIAAYTFVTFPLIEAMVRAGQAVIASPDYRVSTRRLQEVEAAGTAEMEAKTETTTGVNSPAAPADASAEASADASVAAPASIPSINIKDGPSDAFIHLDGVGYRYPGSEGWSVRDIHLKVQTGEKIALIGRSGAGKSTLFKLIQGELAPQEGRISIAGVEAQAAREAGLFSVMNQQPYLFDTTIANNIRLGRQNASDEEVMAVAERAGLGELIASLPKGLETPVRETGSRFSGGERQRISLARVLLQNRPIVLLDEPTVGLDPITEQRLLTTLFQNLQGRTLIWITHHLTGMEQMDQIIFLDGGKITMQGSHEQLLQQHERYRQLYALDQPLL</sequence>
<dbReference type="GO" id="GO:0005886">
    <property type="term" value="C:plasma membrane"/>
    <property type="evidence" value="ECO:0007669"/>
    <property type="project" value="UniProtKB-SubCell"/>
</dbReference>
<evidence type="ECO:0000313" key="13">
    <source>
        <dbReference type="EMBL" id="GFR38943.1"/>
    </source>
</evidence>
<dbReference type="GO" id="GO:0034775">
    <property type="term" value="P:glutathione transmembrane transport"/>
    <property type="evidence" value="ECO:0007669"/>
    <property type="project" value="InterPro"/>
</dbReference>
<dbReference type="Pfam" id="PF00005">
    <property type="entry name" value="ABC_tran"/>
    <property type="match status" value="1"/>
</dbReference>
<dbReference type="GO" id="GO:0016887">
    <property type="term" value="F:ATP hydrolysis activity"/>
    <property type="evidence" value="ECO:0007669"/>
    <property type="project" value="InterPro"/>
</dbReference>
<dbReference type="PROSITE" id="PS00211">
    <property type="entry name" value="ABC_TRANSPORTER_1"/>
    <property type="match status" value="1"/>
</dbReference>
<evidence type="ECO:0000256" key="3">
    <source>
        <dbReference type="ARBA" id="ARBA00022475"/>
    </source>
</evidence>
<feature type="transmembrane region" description="Helical" evidence="10">
    <location>
        <begin position="26"/>
        <end position="50"/>
    </location>
</feature>
<feature type="domain" description="ABC transmembrane type-1" evidence="12">
    <location>
        <begin position="27"/>
        <end position="311"/>
    </location>
</feature>
<feature type="region of interest" description="Disordered" evidence="9">
    <location>
        <begin position="325"/>
        <end position="353"/>
    </location>
</feature>
<reference evidence="13" key="2">
    <citation type="journal article" date="2021" name="Data Brief">
        <title>Draft genome sequence data of the facultative, thermophilic, xylanolytic bacterium Paenibacillus sp. strain DA-C8.</title>
        <authorList>
            <person name="Chhe C."/>
            <person name="Uke A."/>
            <person name="Baramee S."/>
            <person name="Ungkulpasvich U."/>
            <person name="Tachaapaikoon C."/>
            <person name="Pason P."/>
            <person name="Waeonukul R."/>
            <person name="Ratanakhanokchai K."/>
            <person name="Kosugi A."/>
        </authorList>
    </citation>
    <scope>NUCLEOTIDE SEQUENCE</scope>
    <source>
        <strain evidence="13">DA-C8</strain>
    </source>
</reference>
<dbReference type="GO" id="GO:0045454">
    <property type="term" value="P:cell redox homeostasis"/>
    <property type="evidence" value="ECO:0007669"/>
    <property type="project" value="InterPro"/>
</dbReference>
<dbReference type="PANTHER" id="PTHR43394:SF1">
    <property type="entry name" value="ATP-BINDING CASSETTE SUB-FAMILY B MEMBER 10, MITOCHONDRIAL"/>
    <property type="match status" value="1"/>
</dbReference>
<dbReference type="Pfam" id="PF00664">
    <property type="entry name" value="ABC_membrane"/>
    <property type="match status" value="1"/>
</dbReference>
<dbReference type="InterPro" id="IPR003593">
    <property type="entry name" value="AAA+_ATPase"/>
</dbReference>
<evidence type="ECO:0000256" key="4">
    <source>
        <dbReference type="ARBA" id="ARBA00022692"/>
    </source>
</evidence>
<dbReference type="CDD" id="cd03247">
    <property type="entry name" value="ABCC_cytochrome_bd"/>
    <property type="match status" value="1"/>
</dbReference>
<comment type="subcellular location">
    <subcellularLocation>
        <location evidence="1">Cell membrane</location>
        <topology evidence="1">Multi-pass membrane protein</topology>
    </subcellularLocation>
</comment>
<keyword evidence="5" id="KW-0547">Nucleotide-binding</keyword>
<dbReference type="Gene3D" id="3.40.50.300">
    <property type="entry name" value="P-loop containing nucleotide triphosphate hydrolases"/>
    <property type="match status" value="1"/>
</dbReference>
<keyword evidence="2" id="KW-0813">Transport</keyword>
<evidence type="ECO:0000256" key="8">
    <source>
        <dbReference type="ARBA" id="ARBA00023136"/>
    </source>
</evidence>
<keyword evidence="6 13" id="KW-0067">ATP-binding</keyword>
<dbReference type="InterPro" id="IPR003439">
    <property type="entry name" value="ABC_transporter-like_ATP-bd"/>
</dbReference>
<evidence type="ECO:0000256" key="9">
    <source>
        <dbReference type="SAM" id="MobiDB-lite"/>
    </source>
</evidence>
<keyword evidence="14" id="KW-1185">Reference proteome</keyword>
<dbReference type="AlphaFoldDB" id="A0A916QH83"/>
<dbReference type="Gene3D" id="1.20.1560.10">
    <property type="entry name" value="ABC transporter type 1, transmembrane domain"/>
    <property type="match status" value="1"/>
</dbReference>
<feature type="domain" description="ABC transporter" evidence="11">
    <location>
        <begin position="379"/>
        <end position="611"/>
    </location>
</feature>
<dbReference type="InterPro" id="IPR027417">
    <property type="entry name" value="P-loop_NTPase"/>
</dbReference>
<feature type="transmembrane region" description="Helical" evidence="10">
    <location>
        <begin position="62"/>
        <end position="81"/>
    </location>
</feature>
<comment type="caution">
    <text evidence="13">The sequence shown here is derived from an EMBL/GenBank/DDBJ whole genome shotgun (WGS) entry which is preliminary data.</text>
</comment>
<dbReference type="SUPFAM" id="SSF52540">
    <property type="entry name" value="P-loop containing nucleoside triphosphate hydrolases"/>
    <property type="match status" value="1"/>
</dbReference>
<dbReference type="InterPro" id="IPR011527">
    <property type="entry name" value="ABC1_TM_dom"/>
</dbReference>
<evidence type="ECO:0000256" key="10">
    <source>
        <dbReference type="SAM" id="Phobius"/>
    </source>
</evidence>
<dbReference type="GO" id="GO:0015421">
    <property type="term" value="F:ABC-type oligopeptide transporter activity"/>
    <property type="evidence" value="ECO:0007669"/>
    <property type="project" value="TreeGrafter"/>
</dbReference>
<dbReference type="InterPro" id="IPR014223">
    <property type="entry name" value="ABC_CydC/D"/>
</dbReference>
<evidence type="ECO:0000259" key="12">
    <source>
        <dbReference type="PROSITE" id="PS50929"/>
    </source>
</evidence>
<dbReference type="PROSITE" id="PS50893">
    <property type="entry name" value="ABC_TRANSPORTER_2"/>
    <property type="match status" value="1"/>
</dbReference>
<dbReference type="NCBIfam" id="TIGR02868">
    <property type="entry name" value="CydC"/>
    <property type="match status" value="1"/>
</dbReference>
<feature type="transmembrane region" description="Helical" evidence="10">
    <location>
        <begin position="254"/>
        <end position="273"/>
    </location>
</feature>
<dbReference type="InterPro" id="IPR039421">
    <property type="entry name" value="Type_1_exporter"/>
</dbReference>
<keyword evidence="3" id="KW-1003">Cell membrane</keyword>
<proteinExistence type="predicted"/>
<evidence type="ECO:0000256" key="2">
    <source>
        <dbReference type="ARBA" id="ARBA00022448"/>
    </source>
</evidence>
<organism evidence="13 14">
    <name type="scientific">Insulibacter thermoxylanivorax</name>
    <dbReference type="NCBI Taxonomy" id="2749268"/>
    <lineage>
        <taxon>Bacteria</taxon>
        <taxon>Bacillati</taxon>
        <taxon>Bacillota</taxon>
        <taxon>Bacilli</taxon>
        <taxon>Bacillales</taxon>
        <taxon>Paenibacillaceae</taxon>
        <taxon>Insulibacter</taxon>
    </lineage>
</organism>
<dbReference type="GO" id="GO:0005524">
    <property type="term" value="F:ATP binding"/>
    <property type="evidence" value="ECO:0007669"/>
    <property type="project" value="UniProtKB-KW"/>
</dbReference>
<dbReference type="SUPFAM" id="SSF90123">
    <property type="entry name" value="ABC transporter transmembrane region"/>
    <property type="match status" value="1"/>
</dbReference>
<dbReference type="InterPro" id="IPR036640">
    <property type="entry name" value="ABC1_TM_sf"/>
</dbReference>
<keyword evidence="4 10" id="KW-0812">Transmembrane</keyword>
<feature type="transmembrane region" description="Helical" evidence="10">
    <location>
        <begin position="166"/>
        <end position="189"/>
    </location>
</feature>
<dbReference type="RefSeq" id="WP_200967147.1">
    <property type="nucleotide sequence ID" value="NZ_BMAQ01000030.1"/>
</dbReference>
<dbReference type="PANTHER" id="PTHR43394">
    <property type="entry name" value="ATP-DEPENDENT PERMEASE MDL1, MITOCHONDRIAL"/>
    <property type="match status" value="1"/>
</dbReference>
<evidence type="ECO:0000256" key="7">
    <source>
        <dbReference type="ARBA" id="ARBA00022989"/>
    </source>
</evidence>
<reference evidence="13" key="1">
    <citation type="submission" date="2020-08" db="EMBL/GenBank/DDBJ databases">
        <authorList>
            <person name="Uke A."/>
            <person name="Chhe C."/>
            <person name="Baramee S."/>
            <person name="Kosugi A."/>
        </authorList>
    </citation>
    <scope>NUCLEOTIDE SEQUENCE</scope>
    <source>
        <strain evidence="13">DA-C8</strain>
    </source>
</reference>
<keyword evidence="7 10" id="KW-1133">Transmembrane helix</keyword>
<dbReference type="FunFam" id="3.40.50.300:FF:000221">
    <property type="entry name" value="Multidrug ABC transporter ATP-binding protein"/>
    <property type="match status" value="1"/>
</dbReference>
<evidence type="ECO:0000313" key="14">
    <source>
        <dbReference type="Proteomes" id="UP000654993"/>
    </source>
</evidence>
<dbReference type="EMBL" id="BMAQ01000030">
    <property type="protein sequence ID" value="GFR38943.1"/>
    <property type="molecule type" value="Genomic_DNA"/>
</dbReference>
<keyword evidence="8 10" id="KW-0472">Membrane</keyword>
<gene>
    <name evidence="13" type="primary">cydC_1</name>
    <name evidence="13" type="ORF">PRECH8_22390</name>
</gene>
<protein>
    <submittedName>
        <fullName evidence="13">Amino acid ABC transporter ATP-binding protein</fullName>
    </submittedName>
</protein>
<name>A0A916QH83_9BACL</name>
<dbReference type="SMART" id="SM00382">
    <property type="entry name" value="AAA"/>
    <property type="match status" value="1"/>
</dbReference>
<evidence type="ECO:0000259" key="11">
    <source>
        <dbReference type="PROSITE" id="PS50893"/>
    </source>
</evidence>
<evidence type="ECO:0000256" key="6">
    <source>
        <dbReference type="ARBA" id="ARBA00022840"/>
    </source>
</evidence>